<dbReference type="EMBL" id="LS398110">
    <property type="protein sequence ID" value="SPP97646.1"/>
    <property type="molecule type" value="Genomic_DNA"/>
</dbReference>
<gene>
    <name evidence="1" type="ORF">BRAD3257_6757</name>
</gene>
<evidence type="ECO:0000313" key="2">
    <source>
        <dbReference type="Proteomes" id="UP000246085"/>
    </source>
</evidence>
<accession>A0A2U3Q8H0</accession>
<reference evidence="1 2" key="1">
    <citation type="submission" date="2018-03" db="EMBL/GenBank/DDBJ databases">
        <authorList>
            <person name="Gully D."/>
        </authorList>
    </citation>
    <scope>NUCLEOTIDE SEQUENCE [LARGE SCALE GENOMIC DNA]</scope>
    <source>
        <strain evidence="1">ORS3257</strain>
    </source>
</reference>
<name>A0A2U3Q8H0_9BRAD</name>
<sequence length="58" mass="6390">MGTDYMAEAARHRHVAEEYRTLAFGTSDEGLRGMYLRLADNYDLLVATKIGLPAIASS</sequence>
<dbReference type="AlphaFoldDB" id="A0A2U3Q8H0"/>
<organism evidence="1 2">
    <name type="scientific">Bradyrhizobium vignae</name>
    <dbReference type="NCBI Taxonomy" id="1549949"/>
    <lineage>
        <taxon>Bacteria</taxon>
        <taxon>Pseudomonadati</taxon>
        <taxon>Pseudomonadota</taxon>
        <taxon>Alphaproteobacteria</taxon>
        <taxon>Hyphomicrobiales</taxon>
        <taxon>Nitrobacteraceae</taxon>
        <taxon>Bradyrhizobium</taxon>
    </lineage>
</organism>
<proteinExistence type="predicted"/>
<dbReference type="Proteomes" id="UP000246085">
    <property type="component" value="Chromosome BRAD3257"/>
</dbReference>
<evidence type="ECO:0000313" key="1">
    <source>
        <dbReference type="EMBL" id="SPP97646.1"/>
    </source>
</evidence>
<dbReference type="KEGG" id="bvz:BRAD3257_6757"/>
<protein>
    <submittedName>
        <fullName evidence="1">Uncharacterized protein</fullName>
    </submittedName>
</protein>